<organism evidence="4">
    <name type="scientific">Caenorhabditis brenneri</name>
    <name type="common">Nematode worm</name>
    <dbReference type="NCBI Taxonomy" id="135651"/>
    <lineage>
        <taxon>Eukaryota</taxon>
        <taxon>Metazoa</taxon>
        <taxon>Ecdysozoa</taxon>
        <taxon>Nematoda</taxon>
        <taxon>Chromadorea</taxon>
        <taxon>Rhabditida</taxon>
        <taxon>Rhabditina</taxon>
        <taxon>Rhabditomorpha</taxon>
        <taxon>Rhabditoidea</taxon>
        <taxon>Rhabditidae</taxon>
        <taxon>Peloderinae</taxon>
        <taxon>Caenorhabditis</taxon>
    </lineage>
</organism>
<gene>
    <name evidence="3" type="ORF">CAEBREN_17599</name>
</gene>
<reference evidence="4" key="1">
    <citation type="submission" date="2011-07" db="EMBL/GenBank/DDBJ databases">
        <authorList>
            <consortium name="Caenorhabditis brenneri Sequencing and Analysis Consortium"/>
            <person name="Wilson R.K."/>
        </authorList>
    </citation>
    <scope>NUCLEOTIDE SEQUENCE [LARGE SCALE GENOMIC DNA]</scope>
    <source>
        <strain evidence="4">PB2801</strain>
    </source>
</reference>
<accession>G0NF93</accession>
<evidence type="ECO:0000313" key="3">
    <source>
        <dbReference type="EMBL" id="EGT59173.1"/>
    </source>
</evidence>
<protein>
    <recommendedName>
        <fullName evidence="2">NTF2-like domain-containing protein</fullName>
    </recommendedName>
</protein>
<dbReference type="InterPro" id="IPR058721">
    <property type="entry name" value="NTF2_3"/>
</dbReference>
<keyword evidence="1" id="KW-0732">Signal</keyword>
<dbReference type="Proteomes" id="UP000008068">
    <property type="component" value="Unassembled WGS sequence"/>
</dbReference>
<feature type="domain" description="NTF2-like" evidence="2">
    <location>
        <begin position="56"/>
        <end position="158"/>
    </location>
</feature>
<feature type="chain" id="PRO_5003405687" description="NTF2-like domain-containing protein" evidence="1">
    <location>
        <begin position="21"/>
        <end position="174"/>
    </location>
</feature>
<dbReference type="PANTHER" id="PTHR33940">
    <property type="entry name" value="PROTEIN CBG13625"/>
    <property type="match status" value="1"/>
</dbReference>
<sequence>MSQSSLLLLLLLLIFCSCSAYMRKEAANSGLFFKHLVGTTNQDSAKFSHHAESNGAEEYEAHLNKTVSSGNRKLIAGLFGSNFKLNVCGKEFTPEKLIAIFVKNGSNYSFKVKSWKDNGGTAEVKFDVFIHATPRFPIEATVSKPGLELIYGEIKPCHPKKEKYSEAEFNLISD</sequence>
<evidence type="ECO:0000313" key="4">
    <source>
        <dbReference type="Proteomes" id="UP000008068"/>
    </source>
</evidence>
<dbReference type="HOGENOM" id="CLU_1541478_0_0_1"/>
<keyword evidence="4" id="KW-1185">Reference proteome</keyword>
<evidence type="ECO:0000259" key="2">
    <source>
        <dbReference type="Pfam" id="PF26530"/>
    </source>
</evidence>
<dbReference type="PANTHER" id="PTHR33940:SF1">
    <property type="entry name" value="APOLIPOPHORIN-RELATED"/>
    <property type="match status" value="1"/>
</dbReference>
<proteinExistence type="predicted"/>
<feature type="signal peptide" evidence="1">
    <location>
        <begin position="1"/>
        <end position="20"/>
    </location>
</feature>
<dbReference type="Pfam" id="PF26530">
    <property type="entry name" value="NTF2_3"/>
    <property type="match status" value="1"/>
</dbReference>
<dbReference type="EMBL" id="GL379875">
    <property type="protein sequence ID" value="EGT59173.1"/>
    <property type="molecule type" value="Genomic_DNA"/>
</dbReference>
<evidence type="ECO:0000256" key="1">
    <source>
        <dbReference type="SAM" id="SignalP"/>
    </source>
</evidence>
<name>G0NF93_CAEBE</name>
<dbReference type="AlphaFoldDB" id="G0NF93"/>
<dbReference type="InParanoid" id="G0NF93"/>